<feature type="compositionally biased region" description="Basic and acidic residues" evidence="1">
    <location>
        <begin position="21"/>
        <end position="36"/>
    </location>
</feature>
<feature type="non-terminal residue" evidence="2">
    <location>
        <position position="123"/>
    </location>
</feature>
<organism evidence="2">
    <name type="scientific">uncultured Acidimicrobiales bacterium</name>
    <dbReference type="NCBI Taxonomy" id="310071"/>
    <lineage>
        <taxon>Bacteria</taxon>
        <taxon>Bacillati</taxon>
        <taxon>Actinomycetota</taxon>
        <taxon>Acidimicrobiia</taxon>
        <taxon>Acidimicrobiales</taxon>
        <taxon>environmental samples</taxon>
    </lineage>
</organism>
<evidence type="ECO:0000313" key="2">
    <source>
        <dbReference type="EMBL" id="CAA9238562.1"/>
    </source>
</evidence>
<feature type="region of interest" description="Disordered" evidence="1">
    <location>
        <begin position="1"/>
        <end position="123"/>
    </location>
</feature>
<feature type="non-terminal residue" evidence="2">
    <location>
        <position position="1"/>
    </location>
</feature>
<proteinExistence type="predicted"/>
<dbReference type="AlphaFoldDB" id="A0A6J4HZX0"/>
<feature type="compositionally biased region" description="Basic residues" evidence="1">
    <location>
        <begin position="1"/>
        <end position="16"/>
    </location>
</feature>
<dbReference type="EMBL" id="CADCSY010000073">
    <property type="protein sequence ID" value="CAA9238562.1"/>
    <property type="molecule type" value="Genomic_DNA"/>
</dbReference>
<feature type="compositionally biased region" description="Basic and acidic residues" evidence="1">
    <location>
        <begin position="50"/>
        <end position="59"/>
    </location>
</feature>
<sequence length="123" mass="13312">AELRSLRRRSSPHLHPVRPQPDAREAKGGRPSDRFDFAAADVVAGARRLPRGERSHDRGPGLQAGRPHAGGQDGRVVPGGATSARGARATAVRRPRDLPLASHDRREREAGDGRHGVRLLHRA</sequence>
<name>A0A6J4HZX0_9ACTN</name>
<feature type="compositionally biased region" description="Low complexity" evidence="1">
    <location>
        <begin position="78"/>
        <end position="92"/>
    </location>
</feature>
<gene>
    <name evidence="2" type="ORF">AVDCRST_MAG20-1607</name>
</gene>
<protein>
    <submittedName>
        <fullName evidence="2">Uncharacterized protein</fullName>
    </submittedName>
</protein>
<feature type="compositionally biased region" description="Basic and acidic residues" evidence="1">
    <location>
        <begin position="94"/>
        <end position="115"/>
    </location>
</feature>
<accession>A0A6J4HZX0</accession>
<evidence type="ECO:0000256" key="1">
    <source>
        <dbReference type="SAM" id="MobiDB-lite"/>
    </source>
</evidence>
<reference evidence="2" key="1">
    <citation type="submission" date="2020-02" db="EMBL/GenBank/DDBJ databases">
        <authorList>
            <person name="Meier V. D."/>
        </authorList>
    </citation>
    <scope>NUCLEOTIDE SEQUENCE</scope>
    <source>
        <strain evidence="2">AVDCRST_MAG20</strain>
    </source>
</reference>
<feature type="compositionally biased region" description="Low complexity" evidence="1">
    <location>
        <begin position="37"/>
        <end position="47"/>
    </location>
</feature>